<dbReference type="Pfam" id="PF13855">
    <property type="entry name" value="LRR_8"/>
    <property type="match status" value="1"/>
</dbReference>
<keyword evidence="2 6" id="KW-0732">Signal</keyword>
<dbReference type="OrthoDB" id="5954366at2759"/>
<keyword evidence="3" id="KW-0677">Repeat</keyword>
<evidence type="ECO:0000313" key="9">
    <source>
        <dbReference type="RefSeq" id="XP_026499725.1"/>
    </source>
</evidence>
<feature type="region of interest" description="Disordered" evidence="4">
    <location>
        <begin position="410"/>
        <end position="444"/>
    </location>
</feature>
<feature type="signal peptide" evidence="6">
    <location>
        <begin position="1"/>
        <end position="21"/>
    </location>
</feature>
<evidence type="ECO:0000256" key="2">
    <source>
        <dbReference type="ARBA" id="ARBA00022729"/>
    </source>
</evidence>
<dbReference type="InterPro" id="IPR003591">
    <property type="entry name" value="Leu-rich_rpt_typical-subtyp"/>
</dbReference>
<feature type="chain" id="PRO_5034040151" evidence="6">
    <location>
        <begin position="22"/>
        <end position="444"/>
    </location>
</feature>
<dbReference type="Proteomes" id="UP001652626">
    <property type="component" value="Chromosome 13"/>
</dbReference>
<dbReference type="PANTHER" id="PTHR24369">
    <property type="entry name" value="ANTIGEN BSP, PUTATIVE-RELATED"/>
    <property type="match status" value="1"/>
</dbReference>
<evidence type="ECO:0000256" key="6">
    <source>
        <dbReference type="SAM" id="SignalP"/>
    </source>
</evidence>
<evidence type="ECO:0000256" key="4">
    <source>
        <dbReference type="SAM" id="MobiDB-lite"/>
    </source>
</evidence>
<feature type="domain" description="LRRNT" evidence="7">
    <location>
        <begin position="90"/>
        <end position="128"/>
    </location>
</feature>
<dbReference type="PANTHER" id="PTHR24369:SF210">
    <property type="entry name" value="CHAOPTIN-RELATED"/>
    <property type="match status" value="1"/>
</dbReference>
<dbReference type="InterPro" id="IPR000372">
    <property type="entry name" value="LRRNT"/>
</dbReference>
<dbReference type="GeneID" id="113403394"/>
<dbReference type="SMART" id="SM00369">
    <property type="entry name" value="LRR_TYP"/>
    <property type="match status" value="3"/>
</dbReference>
<organism evidence="8 9">
    <name type="scientific">Vanessa tameamea</name>
    <name type="common">Kamehameha butterfly</name>
    <dbReference type="NCBI Taxonomy" id="334116"/>
    <lineage>
        <taxon>Eukaryota</taxon>
        <taxon>Metazoa</taxon>
        <taxon>Ecdysozoa</taxon>
        <taxon>Arthropoda</taxon>
        <taxon>Hexapoda</taxon>
        <taxon>Insecta</taxon>
        <taxon>Pterygota</taxon>
        <taxon>Neoptera</taxon>
        <taxon>Endopterygota</taxon>
        <taxon>Lepidoptera</taxon>
        <taxon>Glossata</taxon>
        <taxon>Ditrysia</taxon>
        <taxon>Papilionoidea</taxon>
        <taxon>Nymphalidae</taxon>
        <taxon>Nymphalinae</taxon>
        <taxon>Vanessa</taxon>
    </lineage>
</organism>
<accession>A0A8B8IRH7</accession>
<reference evidence="9" key="1">
    <citation type="submission" date="2025-08" db="UniProtKB">
        <authorList>
            <consortium name="RefSeq"/>
        </authorList>
    </citation>
    <scope>IDENTIFICATION</scope>
    <source>
        <tissue evidence="9">Whole body</tissue>
    </source>
</reference>
<evidence type="ECO:0000313" key="8">
    <source>
        <dbReference type="Proteomes" id="UP001652626"/>
    </source>
</evidence>
<protein>
    <submittedName>
        <fullName evidence="9">Uncharacterized protein LOC113403394</fullName>
    </submittedName>
</protein>
<dbReference type="Gene3D" id="3.80.10.10">
    <property type="entry name" value="Ribonuclease Inhibitor"/>
    <property type="match status" value="1"/>
</dbReference>
<keyword evidence="5" id="KW-0472">Membrane</keyword>
<dbReference type="OMA" id="CPKPCVC"/>
<evidence type="ECO:0000256" key="3">
    <source>
        <dbReference type="ARBA" id="ARBA00022737"/>
    </source>
</evidence>
<evidence type="ECO:0000256" key="1">
    <source>
        <dbReference type="ARBA" id="ARBA00022614"/>
    </source>
</evidence>
<keyword evidence="8" id="KW-1185">Reference proteome</keyword>
<dbReference type="AlphaFoldDB" id="A0A8B8IRH7"/>
<feature type="transmembrane region" description="Helical" evidence="5">
    <location>
        <begin position="382"/>
        <end position="399"/>
    </location>
</feature>
<sequence>MKPKYISILLVLSLTVNKVFSQNEDELSLPPDHTEMEGFIEGSGDGVVDEPVIDSTTEATSPPKLENVEESRIFDEEPVTNADSNNTSLPCPKPCVCNTEGDTANFVVDCSGYGLTEFPSPIDSRTTTLKLHNNKLTEIPKTISELKSLKILNANNNLIMELAPGSISELPELVTLNLGNNRLIEYPKDLKNSLSLSKLEELDLGGNDMRTKLSSENFSYFKALRKITLPAGSTDLALDLCETLKETLETVCTESCDTKPFDCPDAPPKIDEDLFDATLPGMIPLNTFEGNKEAVTETENSVTESASTTIPSKPLETDSTLNENIPAKEFSLRTAVINAPQEKIASLNAIPDSPKDASNATNVKVGATTADTKKTGGVDKSVIGMVVAGMIVVVAGITIKKNWSSIKKRFSSTPNRANDRPGGNANGTAPEEVPLQNKSDKLPV</sequence>
<keyword evidence="5" id="KW-1133">Transmembrane helix</keyword>
<keyword evidence="5" id="KW-0812">Transmembrane</keyword>
<dbReference type="InterPro" id="IPR001611">
    <property type="entry name" value="Leu-rich_rpt"/>
</dbReference>
<dbReference type="SMART" id="SM00013">
    <property type="entry name" value="LRRNT"/>
    <property type="match status" value="1"/>
</dbReference>
<evidence type="ECO:0000256" key="5">
    <source>
        <dbReference type="SAM" id="Phobius"/>
    </source>
</evidence>
<dbReference type="SUPFAM" id="SSF52058">
    <property type="entry name" value="L domain-like"/>
    <property type="match status" value="1"/>
</dbReference>
<gene>
    <name evidence="9" type="primary">LOC113403394</name>
</gene>
<evidence type="ECO:0000259" key="7">
    <source>
        <dbReference type="SMART" id="SM00013"/>
    </source>
</evidence>
<dbReference type="RefSeq" id="XP_026499725.1">
    <property type="nucleotide sequence ID" value="XM_026643940.2"/>
</dbReference>
<dbReference type="InterPro" id="IPR050541">
    <property type="entry name" value="LRR_TM_domain-containing"/>
</dbReference>
<dbReference type="InterPro" id="IPR032675">
    <property type="entry name" value="LRR_dom_sf"/>
</dbReference>
<proteinExistence type="predicted"/>
<keyword evidence="1" id="KW-0433">Leucine-rich repeat</keyword>
<dbReference type="GO" id="GO:0005886">
    <property type="term" value="C:plasma membrane"/>
    <property type="evidence" value="ECO:0007669"/>
    <property type="project" value="TreeGrafter"/>
</dbReference>
<name>A0A8B8IRH7_VANTA</name>